<dbReference type="Proteomes" id="UP001516400">
    <property type="component" value="Unassembled WGS sequence"/>
</dbReference>
<evidence type="ECO:0000313" key="2">
    <source>
        <dbReference type="Proteomes" id="UP001516400"/>
    </source>
</evidence>
<dbReference type="EMBL" id="JABFTP020000103">
    <property type="protein sequence ID" value="KAL3277846.1"/>
    <property type="molecule type" value="Genomic_DNA"/>
</dbReference>
<keyword evidence="2" id="KW-1185">Reference proteome</keyword>
<name>A0ABD2NGK8_9CUCU</name>
<organism evidence="1 2">
    <name type="scientific">Cryptolaemus montrouzieri</name>
    <dbReference type="NCBI Taxonomy" id="559131"/>
    <lineage>
        <taxon>Eukaryota</taxon>
        <taxon>Metazoa</taxon>
        <taxon>Ecdysozoa</taxon>
        <taxon>Arthropoda</taxon>
        <taxon>Hexapoda</taxon>
        <taxon>Insecta</taxon>
        <taxon>Pterygota</taxon>
        <taxon>Neoptera</taxon>
        <taxon>Endopterygota</taxon>
        <taxon>Coleoptera</taxon>
        <taxon>Polyphaga</taxon>
        <taxon>Cucujiformia</taxon>
        <taxon>Coccinelloidea</taxon>
        <taxon>Coccinellidae</taxon>
        <taxon>Scymninae</taxon>
        <taxon>Scymnini</taxon>
        <taxon>Cryptolaemus</taxon>
    </lineage>
</organism>
<evidence type="ECO:0000313" key="1">
    <source>
        <dbReference type="EMBL" id="KAL3277846.1"/>
    </source>
</evidence>
<comment type="caution">
    <text evidence="1">The sequence shown here is derived from an EMBL/GenBank/DDBJ whole genome shotgun (WGS) entry which is preliminary data.</text>
</comment>
<protein>
    <submittedName>
        <fullName evidence="1">Uncharacterized protein</fullName>
    </submittedName>
</protein>
<gene>
    <name evidence="1" type="ORF">HHI36_013187</name>
</gene>
<sequence>MNFYANNTYLNRLLLSLPSYMNDIRSLCYFKRFYSMFTQTNSLQGTESLLQINKSYEEAINTLNKFQSNRNVLNDIALSKTIKERAADKLDRLKKYMFRFLSQTLLLSPLSSFRNHGMQESMKRLSRKIFGTLFVHTTLTT</sequence>
<accession>A0ABD2NGK8</accession>
<proteinExistence type="predicted"/>
<reference evidence="1 2" key="1">
    <citation type="journal article" date="2021" name="BMC Biol.">
        <title>Horizontally acquired antibacterial genes associated with adaptive radiation of ladybird beetles.</title>
        <authorList>
            <person name="Li H.S."/>
            <person name="Tang X.F."/>
            <person name="Huang Y.H."/>
            <person name="Xu Z.Y."/>
            <person name="Chen M.L."/>
            <person name="Du X.Y."/>
            <person name="Qiu B.Y."/>
            <person name="Chen P.T."/>
            <person name="Zhang W."/>
            <person name="Slipinski A."/>
            <person name="Escalona H.E."/>
            <person name="Waterhouse R.M."/>
            <person name="Zwick A."/>
            <person name="Pang H."/>
        </authorList>
    </citation>
    <scope>NUCLEOTIDE SEQUENCE [LARGE SCALE GENOMIC DNA]</scope>
    <source>
        <strain evidence="1">SYSU2018</strain>
    </source>
</reference>
<dbReference type="AlphaFoldDB" id="A0ABD2NGK8"/>